<dbReference type="Gene3D" id="1.10.10.10">
    <property type="entry name" value="Winged helix-like DNA-binding domain superfamily/Winged helix DNA-binding domain"/>
    <property type="match status" value="1"/>
</dbReference>
<keyword evidence="1" id="KW-0677">Repeat</keyword>
<dbReference type="PANTHER" id="PTHR48108">
    <property type="entry name" value="CBS DOMAIN-CONTAINING PROTEIN CBSX2, CHLOROPLASTIC"/>
    <property type="match status" value="1"/>
</dbReference>
<dbReference type="SUPFAM" id="SSF54631">
    <property type="entry name" value="CBS-domain pair"/>
    <property type="match status" value="1"/>
</dbReference>
<dbReference type="Pfam" id="PF00571">
    <property type="entry name" value="CBS"/>
    <property type="match status" value="2"/>
</dbReference>
<dbReference type="PROSITE" id="PS51371">
    <property type="entry name" value="CBS"/>
    <property type="match status" value="2"/>
</dbReference>
<evidence type="ECO:0000256" key="1">
    <source>
        <dbReference type="ARBA" id="ARBA00022737"/>
    </source>
</evidence>
<dbReference type="Pfam" id="PF08279">
    <property type="entry name" value="HTH_11"/>
    <property type="match status" value="1"/>
</dbReference>
<dbReference type="InterPro" id="IPR016842">
    <property type="entry name" value="UCP026546_HTH-CBS"/>
</dbReference>
<reference evidence="3" key="1">
    <citation type="submission" date="2019-08" db="EMBL/GenBank/DDBJ databases">
        <authorList>
            <person name="Kucharzyk K."/>
            <person name="Murdoch R.W."/>
            <person name="Higgins S."/>
            <person name="Loffler F."/>
        </authorList>
    </citation>
    <scope>NUCLEOTIDE SEQUENCE</scope>
</reference>
<sequence length="215" mass="23714">MDHIELTPRQSTILDIVKTHGPITGNQIAEKVNLSRAALRPDLAILTRSGLLGARPRVGYYFTGKDPADLIASVLGQFRVADIHSIPIVVRENCSVYDAIVTMFIEDVGTVFVVSEGSYLEGVISRKDLLKSTMGGKNINDMPVKIVMTRMPNIIVTSPHESVLRAAQKLISHQVDSLPVIEAVQVDGQEKFHVVGRFTKTNITRLFVQLVENKN</sequence>
<dbReference type="InterPro" id="IPR036388">
    <property type="entry name" value="WH-like_DNA-bd_sf"/>
</dbReference>
<name>A0A645F423_9ZZZZ</name>
<proteinExistence type="predicted"/>
<dbReference type="InterPro" id="IPR000644">
    <property type="entry name" value="CBS_dom"/>
</dbReference>
<dbReference type="SUPFAM" id="SSF46785">
    <property type="entry name" value="Winged helix' DNA-binding domain"/>
    <property type="match status" value="1"/>
</dbReference>
<evidence type="ECO:0000313" key="3">
    <source>
        <dbReference type="EMBL" id="MPN08600.1"/>
    </source>
</evidence>
<dbReference type="InterPro" id="IPR036390">
    <property type="entry name" value="WH_DNA-bd_sf"/>
</dbReference>
<dbReference type="CDD" id="cd04617">
    <property type="entry name" value="CBS_pair_CcpN"/>
    <property type="match status" value="1"/>
</dbReference>
<organism evidence="3">
    <name type="scientific">bioreactor metagenome</name>
    <dbReference type="NCBI Taxonomy" id="1076179"/>
    <lineage>
        <taxon>unclassified sequences</taxon>
        <taxon>metagenomes</taxon>
        <taxon>ecological metagenomes</taxon>
    </lineage>
</organism>
<gene>
    <name evidence="3" type="primary">ccpN_10</name>
    <name evidence="3" type="ORF">SDC9_155884</name>
</gene>
<dbReference type="InterPro" id="IPR046342">
    <property type="entry name" value="CBS_dom_sf"/>
</dbReference>
<accession>A0A645F423</accession>
<dbReference type="PIRSF" id="PIRSF026546">
    <property type="entry name" value="UCP026546_CBS_YqzB"/>
    <property type="match status" value="1"/>
</dbReference>
<protein>
    <submittedName>
        <fullName evidence="3">Transcriptional repressor CcpN</fullName>
    </submittedName>
</protein>
<dbReference type="AlphaFoldDB" id="A0A645F423"/>
<dbReference type="SMART" id="SM00116">
    <property type="entry name" value="CBS"/>
    <property type="match status" value="2"/>
</dbReference>
<dbReference type="InterPro" id="IPR013196">
    <property type="entry name" value="HTH_11"/>
</dbReference>
<feature type="domain" description="CBS" evidence="2">
    <location>
        <begin position="148"/>
        <end position="215"/>
    </location>
</feature>
<feature type="domain" description="CBS" evidence="2">
    <location>
        <begin position="83"/>
        <end position="142"/>
    </location>
</feature>
<dbReference type="EMBL" id="VSSQ01054663">
    <property type="protein sequence ID" value="MPN08600.1"/>
    <property type="molecule type" value="Genomic_DNA"/>
</dbReference>
<dbReference type="Gene3D" id="3.10.580.10">
    <property type="entry name" value="CBS-domain"/>
    <property type="match status" value="1"/>
</dbReference>
<dbReference type="PANTHER" id="PTHR48108:SF32">
    <property type="entry name" value="TRANSCRIPTIONAL REPRESSOR CCPN"/>
    <property type="match status" value="1"/>
</dbReference>
<dbReference type="InterPro" id="IPR051462">
    <property type="entry name" value="CBS_domain-containing"/>
</dbReference>
<comment type="caution">
    <text evidence="3">The sequence shown here is derived from an EMBL/GenBank/DDBJ whole genome shotgun (WGS) entry which is preliminary data.</text>
</comment>
<evidence type="ECO:0000259" key="2">
    <source>
        <dbReference type="PROSITE" id="PS51371"/>
    </source>
</evidence>